<dbReference type="RefSeq" id="WP_303300600.1">
    <property type="nucleotide sequence ID" value="NZ_JAUOEL010000001.1"/>
</dbReference>
<proteinExistence type="predicted"/>
<dbReference type="PANTHER" id="PTHR46320">
    <property type="entry name" value="GLYCEROPHOSPHODIESTER PHOSPHODIESTERASE 1"/>
    <property type="match status" value="1"/>
</dbReference>
<dbReference type="Proteomes" id="UP001176806">
    <property type="component" value="Unassembled WGS sequence"/>
</dbReference>
<dbReference type="InterPro" id="IPR017946">
    <property type="entry name" value="PLC-like_Pdiesterase_TIM-brl"/>
</dbReference>
<protein>
    <submittedName>
        <fullName evidence="2">Glycerophosphodiester phosphodiesterase family protein</fullName>
    </submittedName>
</protein>
<feature type="domain" description="GP-PDE" evidence="1">
    <location>
        <begin position="1"/>
        <end position="226"/>
    </location>
</feature>
<gene>
    <name evidence="2" type="ORF">Q4Q40_04850</name>
</gene>
<keyword evidence="3" id="KW-1185">Reference proteome</keyword>
<dbReference type="SUPFAM" id="SSF51695">
    <property type="entry name" value="PLC-like phosphodiesterases"/>
    <property type="match status" value="1"/>
</dbReference>
<organism evidence="2 3">
    <name type="scientific">Flavivirga jejuensis</name>
    <dbReference type="NCBI Taxonomy" id="870487"/>
    <lineage>
        <taxon>Bacteria</taxon>
        <taxon>Pseudomonadati</taxon>
        <taxon>Bacteroidota</taxon>
        <taxon>Flavobacteriia</taxon>
        <taxon>Flavobacteriales</taxon>
        <taxon>Flavobacteriaceae</taxon>
        <taxon>Flavivirga</taxon>
    </lineage>
</organism>
<evidence type="ECO:0000313" key="3">
    <source>
        <dbReference type="Proteomes" id="UP001176806"/>
    </source>
</evidence>
<dbReference type="PROSITE" id="PS51704">
    <property type="entry name" value="GP_PDE"/>
    <property type="match status" value="1"/>
</dbReference>
<name>A0ABT8WK63_9FLAO</name>
<accession>A0ABT8WK63</accession>
<dbReference type="CDD" id="cd08566">
    <property type="entry name" value="GDPD_AtGDE_like"/>
    <property type="match status" value="1"/>
</dbReference>
<dbReference type="PANTHER" id="PTHR46320:SF1">
    <property type="entry name" value="GLYCEROPHOSPHODIESTER PHOSPHODIESTERASE 1"/>
    <property type="match status" value="1"/>
</dbReference>
<evidence type="ECO:0000259" key="1">
    <source>
        <dbReference type="PROSITE" id="PS51704"/>
    </source>
</evidence>
<dbReference type="EMBL" id="JAUOEL010000001">
    <property type="protein sequence ID" value="MDO5973507.1"/>
    <property type="molecule type" value="Genomic_DNA"/>
</dbReference>
<sequence>MCAHRSYHANQPENSIKSIKEAIHLGVDMVEIDVRTTKDNVLVLMHDEDIDRTTTGHGNLSDYSWPELLEFNLLHYDSITGQKIPKLEEVLSEAKGKLILNLDLKAVDYNQLYELLVKFDMTDDVISFIGKKQNVFKMTDIDSTYAVLPLSKNAQDITFYSNHTISSLQHFTDESFNKSNMALAKANKQLVFINTLWDEDVALAEGNTLPVDSVIALQPAIIQTDYPRLLLEHLKKIKRHD</sequence>
<comment type="caution">
    <text evidence="2">The sequence shown here is derived from an EMBL/GenBank/DDBJ whole genome shotgun (WGS) entry which is preliminary data.</text>
</comment>
<dbReference type="Gene3D" id="3.20.20.190">
    <property type="entry name" value="Phosphatidylinositol (PI) phosphodiesterase"/>
    <property type="match status" value="1"/>
</dbReference>
<reference evidence="2" key="1">
    <citation type="submission" date="2023-07" db="EMBL/GenBank/DDBJ databases">
        <title>Two novel species in the genus Flavivirga.</title>
        <authorList>
            <person name="Kwon K."/>
        </authorList>
    </citation>
    <scope>NUCLEOTIDE SEQUENCE</scope>
    <source>
        <strain evidence="2">KACC 14158</strain>
    </source>
</reference>
<evidence type="ECO:0000313" key="2">
    <source>
        <dbReference type="EMBL" id="MDO5973507.1"/>
    </source>
</evidence>
<dbReference type="Pfam" id="PF03009">
    <property type="entry name" value="GDPD"/>
    <property type="match status" value="1"/>
</dbReference>
<dbReference type="InterPro" id="IPR030395">
    <property type="entry name" value="GP_PDE_dom"/>
</dbReference>